<feature type="domain" description="Major facilitator superfamily (MFS) profile" evidence="6">
    <location>
        <begin position="53"/>
        <end position="499"/>
    </location>
</feature>
<feature type="transmembrane region" description="Helical" evidence="5">
    <location>
        <begin position="119"/>
        <end position="137"/>
    </location>
</feature>
<dbReference type="GO" id="GO:0005886">
    <property type="term" value="C:plasma membrane"/>
    <property type="evidence" value="ECO:0007669"/>
    <property type="project" value="TreeGrafter"/>
</dbReference>
<feature type="transmembrane region" description="Helical" evidence="5">
    <location>
        <begin position="406"/>
        <end position="425"/>
    </location>
</feature>
<proteinExistence type="predicted"/>
<dbReference type="SUPFAM" id="SSF103473">
    <property type="entry name" value="MFS general substrate transporter"/>
    <property type="match status" value="1"/>
</dbReference>
<dbReference type="InterPro" id="IPR036259">
    <property type="entry name" value="MFS_trans_sf"/>
</dbReference>
<dbReference type="Gene3D" id="1.20.1720.10">
    <property type="entry name" value="Multidrug resistance protein D"/>
    <property type="match status" value="1"/>
</dbReference>
<keyword evidence="4 5" id="KW-0472">Membrane</keyword>
<keyword evidence="3 5" id="KW-1133">Transmembrane helix</keyword>
<organism evidence="7 8">
    <name type="scientific">Sclerotinia borealis (strain F-4128)</name>
    <dbReference type="NCBI Taxonomy" id="1432307"/>
    <lineage>
        <taxon>Eukaryota</taxon>
        <taxon>Fungi</taxon>
        <taxon>Dikarya</taxon>
        <taxon>Ascomycota</taxon>
        <taxon>Pezizomycotina</taxon>
        <taxon>Leotiomycetes</taxon>
        <taxon>Helotiales</taxon>
        <taxon>Sclerotiniaceae</taxon>
        <taxon>Sclerotinia</taxon>
    </lineage>
</organism>
<keyword evidence="2 5" id="KW-0812">Transmembrane</keyword>
<feature type="transmembrane region" description="Helical" evidence="5">
    <location>
        <begin position="48"/>
        <end position="78"/>
    </location>
</feature>
<dbReference type="PANTHER" id="PTHR23501">
    <property type="entry name" value="MAJOR FACILITATOR SUPERFAMILY"/>
    <property type="match status" value="1"/>
</dbReference>
<dbReference type="Proteomes" id="UP000019487">
    <property type="component" value="Unassembled WGS sequence"/>
</dbReference>
<dbReference type="InterPro" id="IPR020846">
    <property type="entry name" value="MFS_dom"/>
</dbReference>
<reference evidence="7 8" key="1">
    <citation type="journal article" date="2014" name="Genome Announc.">
        <title>Draft genome sequence of Sclerotinia borealis, a psychrophilic plant pathogenic fungus.</title>
        <authorList>
            <person name="Mardanov A.V."/>
            <person name="Beletsky A.V."/>
            <person name="Kadnikov V.V."/>
            <person name="Ignatov A.N."/>
            <person name="Ravin N.V."/>
        </authorList>
    </citation>
    <scope>NUCLEOTIDE SEQUENCE [LARGE SCALE GENOMIC DNA]</scope>
    <source>
        <strain evidence="8">F-4157</strain>
    </source>
</reference>
<feature type="transmembrane region" description="Helical" evidence="5">
    <location>
        <begin position="177"/>
        <end position="199"/>
    </location>
</feature>
<name>W9CQD5_SCLBF</name>
<keyword evidence="8" id="KW-1185">Reference proteome</keyword>
<sequence length="557" mass="59995">MVEFVISNSLPPMDGVKSEISKKTDAREDADKTLRETEASCDTPKKPLAFYLTFTGLIVAIFLYSLDATTLAVAIPYIAEDLGGSTLESFWASMSYILLVVLTQPLYTTFSDIFGRKPLLLAAFFFFGVGSLTFALAQNMTTIVAGRALQGLGGGGLNVLSDIIVADMTTLEERSKYLGIMVLPIATGTLLGPFIGAWFTEFATWRWIGWVNLPLVGVAFPLVFFFLRLRTLEASFLTKLKSVDWGGVGLFAVGCVSFVLSLSWAGNLHVWGSWRTILPLIIGAMILAIFAIYESRPANPIVPHRLFHSTTAIATLCGAFINGMIMFTLLQWLPLLYQSVMLQTLISSSLSQLPASIASIVAAIISLVAVGKIGKGYLMSLRVAWILMTIGSGLLILFDADSSAGMRYGLPIIYGAGIGALLRAIQLPMQASVPTVDDTGLAIGLMLSFRLLGGLVGQSIGSAIFSSVFASSIKDIGVLPSSLMSLHANNAIGFIPKLRMLDLSSETLAPVLDAYLNSIRAIFYTTTALGALGLFSSFFTKELSLQNSDLGRQRFEK</sequence>
<evidence type="ECO:0000256" key="1">
    <source>
        <dbReference type="ARBA" id="ARBA00004141"/>
    </source>
</evidence>
<gene>
    <name evidence="7" type="ORF">SBOR_2908</name>
</gene>
<dbReference type="PANTHER" id="PTHR23501:SF156">
    <property type="entry name" value="TRANSPORTER, PUTATIVE-RELATED"/>
    <property type="match status" value="1"/>
</dbReference>
<evidence type="ECO:0000256" key="5">
    <source>
        <dbReference type="SAM" id="Phobius"/>
    </source>
</evidence>
<feature type="transmembrane region" description="Helical" evidence="5">
    <location>
        <begin position="313"/>
        <end position="333"/>
    </location>
</feature>
<dbReference type="InterPro" id="IPR011701">
    <property type="entry name" value="MFS"/>
</dbReference>
<feature type="transmembrane region" description="Helical" evidence="5">
    <location>
        <begin position="451"/>
        <end position="473"/>
    </location>
</feature>
<dbReference type="AlphaFoldDB" id="W9CQD5"/>
<evidence type="ECO:0000259" key="6">
    <source>
        <dbReference type="PROSITE" id="PS50850"/>
    </source>
</evidence>
<evidence type="ECO:0000256" key="2">
    <source>
        <dbReference type="ARBA" id="ARBA00022692"/>
    </source>
</evidence>
<accession>W9CQD5</accession>
<dbReference type="OrthoDB" id="4139357at2759"/>
<comment type="caution">
    <text evidence="7">The sequence shown here is derived from an EMBL/GenBank/DDBJ whole genome shotgun (WGS) entry which is preliminary data.</text>
</comment>
<feature type="transmembrane region" description="Helical" evidence="5">
    <location>
        <begin position="353"/>
        <end position="371"/>
    </location>
</feature>
<feature type="transmembrane region" description="Helical" evidence="5">
    <location>
        <begin position="90"/>
        <end position="107"/>
    </location>
</feature>
<dbReference type="PROSITE" id="PS50850">
    <property type="entry name" value="MFS"/>
    <property type="match status" value="1"/>
</dbReference>
<evidence type="ECO:0000256" key="4">
    <source>
        <dbReference type="ARBA" id="ARBA00023136"/>
    </source>
</evidence>
<dbReference type="Pfam" id="PF07690">
    <property type="entry name" value="MFS_1"/>
    <property type="match status" value="1"/>
</dbReference>
<dbReference type="GO" id="GO:0022857">
    <property type="term" value="F:transmembrane transporter activity"/>
    <property type="evidence" value="ECO:0007669"/>
    <property type="project" value="InterPro"/>
</dbReference>
<protein>
    <submittedName>
        <fullName evidence="7">MFS transporter</fullName>
    </submittedName>
</protein>
<feature type="transmembrane region" description="Helical" evidence="5">
    <location>
        <begin position="205"/>
        <end position="227"/>
    </location>
</feature>
<comment type="subcellular location">
    <subcellularLocation>
        <location evidence="1">Membrane</location>
        <topology evidence="1">Multi-pass membrane protein</topology>
    </subcellularLocation>
</comment>
<feature type="transmembrane region" description="Helical" evidence="5">
    <location>
        <begin position="383"/>
        <end position="400"/>
    </location>
</feature>
<evidence type="ECO:0000256" key="3">
    <source>
        <dbReference type="ARBA" id="ARBA00022989"/>
    </source>
</evidence>
<evidence type="ECO:0000313" key="8">
    <source>
        <dbReference type="Proteomes" id="UP000019487"/>
    </source>
</evidence>
<dbReference type="EMBL" id="AYSA01000127">
    <property type="protein sequence ID" value="ESZ96710.1"/>
    <property type="molecule type" value="Genomic_DNA"/>
</dbReference>
<feature type="transmembrane region" description="Helical" evidence="5">
    <location>
        <begin position="248"/>
        <end position="266"/>
    </location>
</feature>
<feature type="transmembrane region" description="Helical" evidence="5">
    <location>
        <begin position="272"/>
        <end position="293"/>
    </location>
</feature>
<dbReference type="HOGENOM" id="CLU_000960_22_0_1"/>
<evidence type="ECO:0000313" key="7">
    <source>
        <dbReference type="EMBL" id="ESZ96710.1"/>
    </source>
</evidence>
<feature type="transmembrane region" description="Helical" evidence="5">
    <location>
        <begin position="521"/>
        <end position="540"/>
    </location>
</feature>
<dbReference type="Gene3D" id="1.20.1250.20">
    <property type="entry name" value="MFS general substrate transporter like domains"/>
    <property type="match status" value="1"/>
</dbReference>